<dbReference type="Proteomes" id="UP001195483">
    <property type="component" value="Unassembled WGS sequence"/>
</dbReference>
<evidence type="ECO:0000313" key="1">
    <source>
        <dbReference type="EMBL" id="KAK3577383.1"/>
    </source>
</evidence>
<protein>
    <submittedName>
        <fullName evidence="1">Uncharacterized protein</fullName>
    </submittedName>
</protein>
<proteinExistence type="predicted"/>
<sequence length="80" mass="9041">MEADLEVPINSHNVSNMTLSNRKAGKVVEPSNTIKIPKKKSTSTTNGMMQINITIRNITIRNAEYITRYFLLNHNLAVQI</sequence>
<reference evidence="1" key="2">
    <citation type="journal article" date="2021" name="Genome Biol. Evol.">
        <title>Developing a high-quality reference genome for a parasitic bivalve with doubly uniparental inheritance (Bivalvia: Unionida).</title>
        <authorList>
            <person name="Smith C.H."/>
        </authorList>
    </citation>
    <scope>NUCLEOTIDE SEQUENCE</scope>
    <source>
        <strain evidence="1">CHS0354</strain>
        <tissue evidence="1">Mantle</tissue>
    </source>
</reference>
<reference evidence="1" key="1">
    <citation type="journal article" date="2021" name="Genome Biol. Evol.">
        <title>A High-Quality Reference Genome for a Parasitic Bivalve with Doubly Uniparental Inheritance (Bivalvia: Unionida).</title>
        <authorList>
            <person name="Smith C.H."/>
        </authorList>
    </citation>
    <scope>NUCLEOTIDE SEQUENCE</scope>
    <source>
        <strain evidence="1">CHS0354</strain>
    </source>
</reference>
<reference evidence="1" key="3">
    <citation type="submission" date="2023-05" db="EMBL/GenBank/DDBJ databases">
        <authorList>
            <person name="Smith C.H."/>
        </authorList>
    </citation>
    <scope>NUCLEOTIDE SEQUENCE</scope>
    <source>
        <strain evidence="1">CHS0354</strain>
        <tissue evidence="1">Mantle</tissue>
    </source>
</reference>
<organism evidence="1 2">
    <name type="scientific">Potamilus streckersoni</name>
    <dbReference type="NCBI Taxonomy" id="2493646"/>
    <lineage>
        <taxon>Eukaryota</taxon>
        <taxon>Metazoa</taxon>
        <taxon>Spiralia</taxon>
        <taxon>Lophotrochozoa</taxon>
        <taxon>Mollusca</taxon>
        <taxon>Bivalvia</taxon>
        <taxon>Autobranchia</taxon>
        <taxon>Heteroconchia</taxon>
        <taxon>Palaeoheterodonta</taxon>
        <taxon>Unionida</taxon>
        <taxon>Unionoidea</taxon>
        <taxon>Unionidae</taxon>
        <taxon>Ambleminae</taxon>
        <taxon>Lampsilini</taxon>
        <taxon>Potamilus</taxon>
    </lineage>
</organism>
<dbReference type="AlphaFoldDB" id="A0AAE0RPZ5"/>
<evidence type="ECO:0000313" key="2">
    <source>
        <dbReference type="Proteomes" id="UP001195483"/>
    </source>
</evidence>
<gene>
    <name evidence="1" type="ORF">CHS0354_008481</name>
</gene>
<accession>A0AAE0RPZ5</accession>
<name>A0AAE0RPZ5_9BIVA</name>
<dbReference type="EMBL" id="JAEAOA010000557">
    <property type="protein sequence ID" value="KAK3577383.1"/>
    <property type="molecule type" value="Genomic_DNA"/>
</dbReference>
<keyword evidence="2" id="KW-1185">Reference proteome</keyword>
<comment type="caution">
    <text evidence="1">The sequence shown here is derived from an EMBL/GenBank/DDBJ whole genome shotgun (WGS) entry which is preliminary data.</text>
</comment>